<dbReference type="EMBL" id="JH717845">
    <property type="protein sequence ID" value="EWY86196.1"/>
    <property type="molecule type" value="Genomic_DNA"/>
</dbReference>
<accession>W9I127</accession>
<evidence type="ECO:0000313" key="2">
    <source>
        <dbReference type="Proteomes" id="UP000030753"/>
    </source>
</evidence>
<gene>
    <name evidence="1" type="ORF">FOYG_10813</name>
</gene>
<name>W9I127_FUSOX</name>
<dbReference type="Proteomes" id="UP000030753">
    <property type="component" value="Unassembled WGS sequence"/>
</dbReference>
<proteinExistence type="predicted"/>
<organism evidence="1 2">
    <name type="scientific">Fusarium oxysporum NRRL 32931</name>
    <dbReference type="NCBI Taxonomy" id="660029"/>
    <lineage>
        <taxon>Eukaryota</taxon>
        <taxon>Fungi</taxon>
        <taxon>Dikarya</taxon>
        <taxon>Ascomycota</taxon>
        <taxon>Pezizomycotina</taxon>
        <taxon>Sordariomycetes</taxon>
        <taxon>Hypocreomycetidae</taxon>
        <taxon>Hypocreales</taxon>
        <taxon>Nectriaceae</taxon>
        <taxon>Fusarium</taxon>
        <taxon>Fusarium oxysporum species complex</taxon>
    </lineage>
</organism>
<evidence type="ECO:0000313" key="1">
    <source>
        <dbReference type="EMBL" id="EWY86196.1"/>
    </source>
</evidence>
<sequence length="32" mass="3412">MKGDDVERVGGGHEDLSRNGMFRIAGGTFCKA</sequence>
<dbReference type="HOGENOM" id="CLU_3392326_0_0_1"/>
<dbReference type="AlphaFoldDB" id="W9I127"/>
<reference evidence="1 2" key="1">
    <citation type="submission" date="2011-06" db="EMBL/GenBank/DDBJ databases">
        <title>The Genome Sequence of Fusarium oxysporum FOSC 3-a.</title>
        <authorList>
            <consortium name="The Broad Institute Genome Sequencing Platform"/>
            <person name="Ma L.-J."/>
            <person name="Gale L.R."/>
            <person name="Schwartz D.C."/>
            <person name="Zhou S."/>
            <person name="Corby-Kistler H."/>
            <person name="Young S.K."/>
            <person name="Zeng Q."/>
            <person name="Gargeya S."/>
            <person name="Fitzgerald M."/>
            <person name="Haas B."/>
            <person name="Abouelleil A."/>
            <person name="Alvarado L."/>
            <person name="Arachchi H.M."/>
            <person name="Berlin A."/>
            <person name="Brown A."/>
            <person name="Chapman S.B."/>
            <person name="Chen Z."/>
            <person name="Dunbar C."/>
            <person name="Freedman E."/>
            <person name="Gearin G."/>
            <person name="Gellesch M."/>
            <person name="Goldberg J."/>
            <person name="Griggs A."/>
            <person name="Gujja S."/>
            <person name="Heiman D."/>
            <person name="Howarth C."/>
            <person name="Larson L."/>
            <person name="Lui A."/>
            <person name="MacDonald P.J.P."/>
            <person name="Mehta T."/>
            <person name="Montmayeur A."/>
            <person name="Murphy C."/>
            <person name="Neiman D."/>
            <person name="Pearson M."/>
            <person name="Priest M."/>
            <person name="Roberts A."/>
            <person name="Saif S."/>
            <person name="Shea T."/>
            <person name="Shenoy N."/>
            <person name="Sisk P."/>
            <person name="Stolte C."/>
            <person name="Sykes S."/>
            <person name="Wortman J."/>
            <person name="Nusbaum C."/>
            <person name="Birren B."/>
        </authorList>
    </citation>
    <scope>NUCLEOTIDE SEQUENCE [LARGE SCALE GENOMIC DNA]</scope>
    <source>
        <strain evidence="2">FOSC 3-a</strain>
    </source>
</reference>
<protein>
    <submittedName>
        <fullName evidence="1">Uncharacterized protein</fullName>
    </submittedName>
</protein>